<name>A0A0J8DA00_CLOCY</name>
<feature type="domain" description="ABC transmembrane type-1" evidence="9">
    <location>
        <begin position="16"/>
        <end position="203"/>
    </location>
</feature>
<comment type="subcellular location">
    <subcellularLocation>
        <location evidence="1 8">Cell membrane</location>
        <topology evidence="1 8">Multi-pass membrane protein</topology>
    </subcellularLocation>
</comment>
<dbReference type="AlphaFoldDB" id="A0A0J8DA00"/>
<dbReference type="PATRIC" id="fig|1121307.3.peg.722"/>
<accession>A0A0J8DA00</accession>
<dbReference type="GO" id="GO:0043190">
    <property type="term" value="C:ATP-binding cassette (ABC) transporter complex"/>
    <property type="evidence" value="ECO:0007669"/>
    <property type="project" value="InterPro"/>
</dbReference>
<dbReference type="SUPFAM" id="SSF161098">
    <property type="entry name" value="MetI-like"/>
    <property type="match status" value="1"/>
</dbReference>
<evidence type="ECO:0000256" key="1">
    <source>
        <dbReference type="ARBA" id="ARBA00004651"/>
    </source>
</evidence>
<feature type="transmembrane region" description="Helical" evidence="8">
    <location>
        <begin position="64"/>
        <end position="85"/>
    </location>
</feature>
<dbReference type="Proteomes" id="UP000036756">
    <property type="component" value="Unassembled WGS sequence"/>
</dbReference>
<dbReference type="Pfam" id="PF00528">
    <property type="entry name" value="BPD_transp_1"/>
    <property type="match status" value="1"/>
</dbReference>
<feature type="transmembrane region" description="Helical" evidence="8">
    <location>
        <begin position="20"/>
        <end position="43"/>
    </location>
</feature>
<evidence type="ECO:0000256" key="7">
    <source>
        <dbReference type="ARBA" id="ARBA00023136"/>
    </source>
</evidence>
<dbReference type="InterPro" id="IPR000515">
    <property type="entry name" value="MetI-like"/>
</dbReference>
<dbReference type="Gene3D" id="1.10.3720.10">
    <property type="entry name" value="MetI-like"/>
    <property type="match status" value="1"/>
</dbReference>
<keyword evidence="7 8" id="KW-0472">Membrane</keyword>
<dbReference type="InterPro" id="IPR035906">
    <property type="entry name" value="MetI-like_sf"/>
</dbReference>
<dbReference type="STRING" id="1121307.CLCY_1c03570"/>
<dbReference type="EMBL" id="LFVU01000028">
    <property type="protein sequence ID" value="KMT21123.1"/>
    <property type="molecule type" value="Genomic_DNA"/>
</dbReference>
<proteinExistence type="inferred from homology"/>
<dbReference type="CDD" id="cd06261">
    <property type="entry name" value="TM_PBP2"/>
    <property type="match status" value="1"/>
</dbReference>
<reference evidence="10 11" key="1">
    <citation type="submission" date="2015-06" db="EMBL/GenBank/DDBJ databases">
        <title>Draft genome sequence of the purine-degrading Clostridium cylindrosporum HC-1 (DSM 605).</title>
        <authorList>
            <person name="Poehlein A."/>
            <person name="Schiel-Bengelsdorf B."/>
            <person name="Bengelsdorf F."/>
            <person name="Daniel R."/>
            <person name="Duerre P."/>
        </authorList>
    </citation>
    <scope>NUCLEOTIDE SEQUENCE [LARGE SCALE GENOMIC DNA]</scope>
    <source>
        <strain evidence="10 11">DSM 605</strain>
    </source>
</reference>
<protein>
    <submittedName>
        <fullName evidence="10">Inner membrane amino-acid ABC transporter permease protein YecS</fullName>
    </submittedName>
</protein>
<comment type="similarity">
    <text evidence="8">Belongs to the binding-protein-dependent transport system permease family.</text>
</comment>
<dbReference type="NCBIfam" id="TIGR01726">
    <property type="entry name" value="HEQRo_perm_3TM"/>
    <property type="match status" value="1"/>
</dbReference>
<dbReference type="OrthoDB" id="9787841at2"/>
<evidence type="ECO:0000313" key="10">
    <source>
        <dbReference type="EMBL" id="KMT21123.1"/>
    </source>
</evidence>
<dbReference type="InterPro" id="IPR043429">
    <property type="entry name" value="ArtM/GltK/GlnP/TcyL/YhdX-like"/>
</dbReference>
<keyword evidence="6 8" id="KW-1133">Transmembrane helix</keyword>
<keyword evidence="2 8" id="KW-0813">Transport</keyword>
<evidence type="ECO:0000256" key="5">
    <source>
        <dbReference type="ARBA" id="ARBA00022970"/>
    </source>
</evidence>
<dbReference type="PANTHER" id="PTHR30614">
    <property type="entry name" value="MEMBRANE COMPONENT OF AMINO ACID ABC TRANSPORTER"/>
    <property type="match status" value="1"/>
</dbReference>
<evidence type="ECO:0000256" key="4">
    <source>
        <dbReference type="ARBA" id="ARBA00022692"/>
    </source>
</evidence>
<gene>
    <name evidence="10" type="primary">yecS</name>
    <name evidence="10" type="ORF">CLCY_1c03570</name>
</gene>
<evidence type="ECO:0000259" key="9">
    <source>
        <dbReference type="PROSITE" id="PS50928"/>
    </source>
</evidence>
<comment type="caution">
    <text evidence="10">The sequence shown here is derived from an EMBL/GenBank/DDBJ whole genome shotgun (WGS) entry which is preliminary data.</text>
</comment>
<dbReference type="GO" id="GO:0006865">
    <property type="term" value="P:amino acid transport"/>
    <property type="evidence" value="ECO:0007669"/>
    <property type="project" value="UniProtKB-KW"/>
</dbReference>
<dbReference type="GO" id="GO:0022857">
    <property type="term" value="F:transmembrane transporter activity"/>
    <property type="evidence" value="ECO:0007669"/>
    <property type="project" value="InterPro"/>
</dbReference>
<sequence>MEYILQSTKYILTEGLTLTLAIFALTIVTSIPLGLLVAIGKIFGKGPIKAILEFYTWLFRGTPLLLQLFFAYYGLALIGIVLTPFEAAAITFALNYGAYLGEIFRAGIESIEKGQYEASEVLGMTKVQTMIRIILPQTIKRVLPPLCNETITLIKDTSLLAAVSMGDILRATNQLSNRDGNITPYVIAAVIYLILTYVVVFIFGKFEKRLSIYE</sequence>
<dbReference type="InterPro" id="IPR010065">
    <property type="entry name" value="AA_ABC_transptr_permease_3TM"/>
</dbReference>
<dbReference type="FunFam" id="1.10.3720.10:FF:000006">
    <property type="entry name" value="Glutamate/aspartate ABC transporter, permease protein GltK"/>
    <property type="match status" value="1"/>
</dbReference>
<keyword evidence="4 8" id="KW-0812">Transmembrane</keyword>
<organism evidence="10 11">
    <name type="scientific">Clostridium cylindrosporum DSM 605</name>
    <dbReference type="NCBI Taxonomy" id="1121307"/>
    <lineage>
        <taxon>Bacteria</taxon>
        <taxon>Bacillati</taxon>
        <taxon>Bacillota</taxon>
        <taxon>Clostridia</taxon>
        <taxon>Eubacteriales</taxon>
        <taxon>Clostridiaceae</taxon>
        <taxon>Clostridium</taxon>
    </lineage>
</organism>
<keyword evidence="5" id="KW-0029">Amino-acid transport</keyword>
<evidence type="ECO:0000256" key="3">
    <source>
        <dbReference type="ARBA" id="ARBA00022475"/>
    </source>
</evidence>
<dbReference type="RefSeq" id="WP_048571504.1">
    <property type="nucleotide sequence ID" value="NZ_LFVU01000028.1"/>
</dbReference>
<evidence type="ECO:0000256" key="2">
    <source>
        <dbReference type="ARBA" id="ARBA00022448"/>
    </source>
</evidence>
<evidence type="ECO:0000256" key="6">
    <source>
        <dbReference type="ARBA" id="ARBA00022989"/>
    </source>
</evidence>
<feature type="transmembrane region" description="Helical" evidence="8">
    <location>
        <begin position="182"/>
        <end position="203"/>
    </location>
</feature>
<evidence type="ECO:0000256" key="8">
    <source>
        <dbReference type="RuleBase" id="RU363032"/>
    </source>
</evidence>
<evidence type="ECO:0000313" key="11">
    <source>
        <dbReference type="Proteomes" id="UP000036756"/>
    </source>
</evidence>
<keyword evidence="3" id="KW-1003">Cell membrane</keyword>
<dbReference type="PROSITE" id="PS50928">
    <property type="entry name" value="ABC_TM1"/>
    <property type="match status" value="1"/>
</dbReference>
<keyword evidence="11" id="KW-1185">Reference proteome</keyword>
<dbReference type="PANTHER" id="PTHR30614:SF0">
    <property type="entry name" value="L-CYSTINE TRANSPORT SYSTEM PERMEASE PROTEIN TCYL"/>
    <property type="match status" value="1"/>
</dbReference>